<evidence type="ECO:0000313" key="11">
    <source>
        <dbReference type="Proteomes" id="UP000282028"/>
    </source>
</evidence>
<comment type="subcellular location">
    <subcellularLocation>
        <location evidence="1 8">Cell membrane</location>
        <topology evidence="1 8">Multi-pass membrane protein</topology>
    </subcellularLocation>
</comment>
<dbReference type="PANTHER" id="PTHR42929:SF5">
    <property type="entry name" value="ABC TRANSPORTER PERMEASE PROTEIN"/>
    <property type="match status" value="1"/>
</dbReference>
<dbReference type="SUPFAM" id="SSF161098">
    <property type="entry name" value="MetI-like"/>
    <property type="match status" value="1"/>
</dbReference>
<keyword evidence="7 8" id="KW-0472">Membrane</keyword>
<feature type="transmembrane region" description="Helical" evidence="8">
    <location>
        <begin position="58"/>
        <end position="81"/>
    </location>
</feature>
<evidence type="ECO:0000256" key="4">
    <source>
        <dbReference type="ARBA" id="ARBA00022475"/>
    </source>
</evidence>
<accession>A0A3M8CEJ0</accession>
<organism evidence="10 11">
    <name type="scientific">Brevibacillus invocatus</name>
    <dbReference type="NCBI Taxonomy" id="173959"/>
    <lineage>
        <taxon>Bacteria</taxon>
        <taxon>Bacillati</taxon>
        <taxon>Bacillota</taxon>
        <taxon>Bacilli</taxon>
        <taxon>Bacillales</taxon>
        <taxon>Paenibacillaceae</taxon>
        <taxon>Brevibacillus</taxon>
    </lineage>
</organism>
<dbReference type="OrthoDB" id="9807047at2"/>
<feature type="transmembrane region" description="Helical" evidence="8">
    <location>
        <begin position="145"/>
        <end position="168"/>
    </location>
</feature>
<feature type="transmembrane region" description="Helical" evidence="8">
    <location>
        <begin position="93"/>
        <end position="117"/>
    </location>
</feature>
<evidence type="ECO:0000313" key="10">
    <source>
        <dbReference type="EMBL" id="RNB74176.1"/>
    </source>
</evidence>
<evidence type="ECO:0000256" key="2">
    <source>
        <dbReference type="ARBA" id="ARBA00007069"/>
    </source>
</evidence>
<reference evidence="10 11" key="1">
    <citation type="submission" date="2018-10" db="EMBL/GenBank/DDBJ databases">
        <title>Phylogenomics of Brevibacillus.</title>
        <authorList>
            <person name="Dunlap C."/>
        </authorList>
    </citation>
    <scope>NUCLEOTIDE SEQUENCE [LARGE SCALE GENOMIC DNA]</scope>
    <source>
        <strain evidence="10 11">JCM 12215</strain>
    </source>
</reference>
<keyword evidence="3 8" id="KW-0813">Transport</keyword>
<dbReference type="GO" id="GO:0005886">
    <property type="term" value="C:plasma membrane"/>
    <property type="evidence" value="ECO:0007669"/>
    <property type="project" value="UniProtKB-SubCell"/>
</dbReference>
<dbReference type="GO" id="GO:0055085">
    <property type="term" value="P:transmembrane transport"/>
    <property type="evidence" value="ECO:0007669"/>
    <property type="project" value="InterPro"/>
</dbReference>
<feature type="domain" description="ABC transmembrane type-1" evidence="9">
    <location>
        <begin position="59"/>
        <end position="265"/>
    </location>
</feature>
<evidence type="ECO:0000256" key="7">
    <source>
        <dbReference type="ARBA" id="ARBA00023136"/>
    </source>
</evidence>
<dbReference type="PANTHER" id="PTHR42929">
    <property type="entry name" value="INNER MEMBRANE ABC TRANSPORTER PERMEASE PROTEIN YDCU-RELATED-RELATED"/>
    <property type="match status" value="1"/>
</dbReference>
<keyword evidence="11" id="KW-1185">Reference proteome</keyword>
<evidence type="ECO:0000259" key="9">
    <source>
        <dbReference type="PROSITE" id="PS50928"/>
    </source>
</evidence>
<dbReference type="InterPro" id="IPR035906">
    <property type="entry name" value="MetI-like_sf"/>
</dbReference>
<evidence type="ECO:0000256" key="5">
    <source>
        <dbReference type="ARBA" id="ARBA00022692"/>
    </source>
</evidence>
<evidence type="ECO:0000256" key="3">
    <source>
        <dbReference type="ARBA" id="ARBA00022448"/>
    </source>
</evidence>
<dbReference type="Pfam" id="PF00528">
    <property type="entry name" value="BPD_transp_1"/>
    <property type="match status" value="1"/>
</dbReference>
<feature type="transmembrane region" description="Helical" evidence="8">
    <location>
        <begin position="242"/>
        <end position="265"/>
    </location>
</feature>
<keyword evidence="5 8" id="KW-0812">Transmembrane</keyword>
<keyword evidence="6 8" id="KW-1133">Transmembrane helix</keyword>
<feature type="transmembrane region" description="Helical" evidence="8">
    <location>
        <begin position="189"/>
        <end position="222"/>
    </location>
</feature>
<sequence length="280" mass="30588">MSRRLSITLLTAPALILLLGVFLIPMLLMLLLSFQDGQQAFTLANYSLFFQDTFYLDILWRTIRVSLWTVLATLVLGYPVAMFMAQASGKMRGIVTMCVLAPHLISVVIRNFGWVVVLGEKGWVNEMLMAMGIIETPLRLLYNELGVVIGLTDSFIAYMVLALATSLYAIDPSLNKAASILGASRARTFFSVTLPLSLPGIVAGTTLVFSLSMSAFVTPALMGGTSVKVIPVLAYEQIMSTLNWPLGAALAFLLLGSTIVLVSLYTKLIENKRYKEVFAS</sequence>
<dbReference type="RefSeq" id="WP_122909037.1">
    <property type="nucleotide sequence ID" value="NZ_CBCSBE010000003.1"/>
</dbReference>
<proteinExistence type="inferred from homology"/>
<comment type="similarity">
    <text evidence="2">Belongs to the binding-protein-dependent transport system permease family. CysTW subfamily.</text>
</comment>
<dbReference type="Gene3D" id="1.10.3720.10">
    <property type="entry name" value="MetI-like"/>
    <property type="match status" value="1"/>
</dbReference>
<evidence type="ECO:0000256" key="1">
    <source>
        <dbReference type="ARBA" id="ARBA00004651"/>
    </source>
</evidence>
<gene>
    <name evidence="10" type="ORF">EDM52_11000</name>
</gene>
<dbReference type="AlphaFoldDB" id="A0A3M8CEJ0"/>
<evidence type="ECO:0000256" key="6">
    <source>
        <dbReference type="ARBA" id="ARBA00022989"/>
    </source>
</evidence>
<protein>
    <submittedName>
        <fullName evidence="10">ABC transporter permease</fullName>
    </submittedName>
</protein>
<keyword evidence="4" id="KW-1003">Cell membrane</keyword>
<comment type="caution">
    <text evidence="10">The sequence shown here is derived from an EMBL/GenBank/DDBJ whole genome shotgun (WGS) entry which is preliminary data.</text>
</comment>
<dbReference type="PROSITE" id="PS50928">
    <property type="entry name" value="ABC_TM1"/>
    <property type="match status" value="1"/>
</dbReference>
<name>A0A3M8CEJ0_9BACL</name>
<dbReference type="Proteomes" id="UP000282028">
    <property type="component" value="Unassembled WGS sequence"/>
</dbReference>
<dbReference type="InterPro" id="IPR000515">
    <property type="entry name" value="MetI-like"/>
</dbReference>
<evidence type="ECO:0000256" key="8">
    <source>
        <dbReference type="RuleBase" id="RU363032"/>
    </source>
</evidence>
<dbReference type="EMBL" id="RHHR01000015">
    <property type="protein sequence ID" value="RNB74176.1"/>
    <property type="molecule type" value="Genomic_DNA"/>
</dbReference>
<dbReference type="CDD" id="cd06261">
    <property type="entry name" value="TM_PBP2"/>
    <property type="match status" value="1"/>
</dbReference>